<proteinExistence type="predicted"/>
<evidence type="ECO:0000313" key="1">
    <source>
        <dbReference type="EMBL" id="DAF85472.1"/>
    </source>
</evidence>
<reference evidence="1" key="1">
    <citation type="journal article" date="2021" name="Proc. Natl. Acad. Sci. U.S.A.">
        <title>A Catalog of Tens of Thousands of Viruses from Human Metagenomes Reveals Hidden Associations with Chronic Diseases.</title>
        <authorList>
            <person name="Tisza M.J."/>
            <person name="Buck C.B."/>
        </authorList>
    </citation>
    <scope>NUCLEOTIDE SEQUENCE</scope>
    <source>
        <strain evidence="1">Ct5jB2</strain>
    </source>
</reference>
<organism evidence="1">
    <name type="scientific">Siphoviridae sp. ct5jB2</name>
    <dbReference type="NCBI Taxonomy" id="2825337"/>
    <lineage>
        <taxon>Viruses</taxon>
        <taxon>Duplodnaviria</taxon>
        <taxon>Heunggongvirae</taxon>
        <taxon>Uroviricota</taxon>
        <taxon>Caudoviricetes</taxon>
    </lineage>
</organism>
<name>A0A8S5TTG0_9CAUD</name>
<sequence>MKFEMIGRLSMPKATEKFEPFVTKKYESGWIRKQLMFNMTCGDNRHMLSVTSGAFDDEHGDVYTYSKATVDENGNKVKGESLKIPFKDRLTSPKLAEVAEYKKFIVDLEKPGRRYKLEKASEKIKEGTSLTDEELKELGIESETEVDKELEKSNKRRHEFISEWDFIDYIFKLIDSDKYKDKKFFIRGNGEYQYSDKTQKVYESYVPNRIYLAADDAEEGSTATMNILFNSESLDDMSVEEKGKYYVSGYMMEYDSNRKQNIPVPVVITIPVPSNDAAEKIKKRTEAIKHKFMVEDDTFKEYGAVVNMLNGAQKVEITEDMLTDEQREDLDCGLITMDDIRAELGGNVYGDRIREYQFIKPARGFTKGRQDTVYTEDDMVIKPLVDTTEEMEDLFEDDEL</sequence>
<accession>A0A8S5TTG0</accession>
<dbReference type="EMBL" id="BK015927">
    <property type="protein sequence ID" value="DAF85472.1"/>
    <property type="molecule type" value="Genomic_DNA"/>
</dbReference>
<protein>
    <submittedName>
        <fullName evidence="1">Uncharacterized protein</fullName>
    </submittedName>
</protein>